<dbReference type="SMART" id="SM00849">
    <property type="entry name" value="Lactamase_B"/>
    <property type="match status" value="1"/>
</dbReference>
<dbReference type="EMBL" id="JAUOZU010000022">
    <property type="protein sequence ID" value="MDO6966835.1"/>
    <property type="molecule type" value="Genomic_DNA"/>
</dbReference>
<accession>A0ABT8YUQ1</accession>
<dbReference type="PANTHER" id="PTHR23131">
    <property type="entry name" value="ENDORIBONUCLEASE LACTB2"/>
    <property type="match status" value="1"/>
</dbReference>
<dbReference type="InterPro" id="IPR036388">
    <property type="entry name" value="WH-like_DNA-bd_sf"/>
</dbReference>
<gene>
    <name evidence="2" type="ORF">Q4481_23015</name>
</gene>
<evidence type="ECO:0000313" key="2">
    <source>
        <dbReference type="EMBL" id="MDO6966835.1"/>
    </source>
</evidence>
<dbReference type="InterPro" id="IPR001279">
    <property type="entry name" value="Metallo-B-lactamas"/>
</dbReference>
<dbReference type="PANTHER" id="PTHR23131:SF4">
    <property type="entry name" value="METALLO-BETA-LACTAMASE SUPERFAMILY POTEIN"/>
    <property type="match status" value="1"/>
</dbReference>
<organism evidence="2 3">
    <name type="scientific">Rhizobium alvei</name>
    <dbReference type="NCBI Taxonomy" id="1132659"/>
    <lineage>
        <taxon>Bacteria</taxon>
        <taxon>Pseudomonadati</taxon>
        <taxon>Pseudomonadota</taxon>
        <taxon>Alphaproteobacteria</taxon>
        <taxon>Hyphomicrobiales</taxon>
        <taxon>Rhizobiaceae</taxon>
        <taxon>Rhizobium/Agrobacterium group</taxon>
        <taxon>Rhizobium</taxon>
    </lineage>
</organism>
<proteinExistence type="predicted"/>
<protein>
    <submittedName>
        <fullName evidence="2">MBL fold metallo-hydrolase</fullName>
    </submittedName>
</protein>
<dbReference type="RefSeq" id="WP_304378764.1">
    <property type="nucleotide sequence ID" value="NZ_JAUOZU010000022.1"/>
</dbReference>
<reference evidence="2" key="1">
    <citation type="journal article" date="2015" name="Int. J. Syst. Evol. Microbiol.">
        <title>Rhizobium alvei sp. nov., isolated from a freshwater river.</title>
        <authorList>
            <person name="Sheu S.Y."/>
            <person name="Huang H.W."/>
            <person name="Young C.C."/>
            <person name="Chen W.M."/>
        </authorList>
    </citation>
    <scope>NUCLEOTIDE SEQUENCE</scope>
    <source>
        <strain evidence="2">TNR-22</strain>
    </source>
</reference>
<evidence type="ECO:0000259" key="1">
    <source>
        <dbReference type="SMART" id="SM00849"/>
    </source>
</evidence>
<dbReference type="Pfam" id="PF00753">
    <property type="entry name" value="Lactamase_B"/>
    <property type="match status" value="1"/>
</dbReference>
<comment type="caution">
    <text evidence="2">The sequence shown here is derived from an EMBL/GenBank/DDBJ whole genome shotgun (WGS) entry which is preliminary data.</text>
</comment>
<dbReference type="SUPFAM" id="SSF56281">
    <property type="entry name" value="Metallo-hydrolase/oxidoreductase"/>
    <property type="match status" value="1"/>
</dbReference>
<dbReference type="Gene3D" id="1.10.10.10">
    <property type="entry name" value="Winged helix-like DNA-binding domain superfamily/Winged helix DNA-binding domain"/>
    <property type="match status" value="1"/>
</dbReference>
<evidence type="ECO:0000313" key="3">
    <source>
        <dbReference type="Proteomes" id="UP001174932"/>
    </source>
</evidence>
<feature type="domain" description="Metallo-beta-lactamase" evidence="1">
    <location>
        <begin position="46"/>
        <end position="263"/>
    </location>
</feature>
<dbReference type="InterPro" id="IPR050662">
    <property type="entry name" value="Sec-metab_biosynth-thioest"/>
</dbReference>
<name>A0ABT8YUQ1_9HYPH</name>
<reference evidence="2" key="2">
    <citation type="submission" date="2023-07" db="EMBL/GenBank/DDBJ databases">
        <authorList>
            <person name="Shen H."/>
        </authorList>
    </citation>
    <scope>NUCLEOTIDE SEQUENCE</scope>
    <source>
        <strain evidence="2">TNR-22</strain>
    </source>
</reference>
<dbReference type="CDD" id="cd07725">
    <property type="entry name" value="TTHA1429-like_MBL-fold"/>
    <property type="match status" value="1"/>
</dbReference>
<dbReference type="Pfam" id="PF21221">
    <property type="entry name" value="B_lactamase-like_C"/>
    <property type="match status" value="1"/>
</dbReference>
<dbReference type="InterPro" id="IPR048933">
    <property type="entry name" value="B_lactamase-like_C"/>
</dbReference>
<sequence length="350" mass="39219">MSQGKVPDAGRGLVFPHAVMPEFGNVVEIADGILWTRLPLPFQLDHVNIYLLRDGDGWAVIDTGIKTEAAMAAWERIFEGPLKGSRISRVIVTHYHPDHIGLAGWLCERFDCPLLTSYSSYAASLLISFPRDEAFLRQHFDFYTSHGMSQEGAGIVAIQGNDYLKMVDALPGSYLRLLMADVIDIGGRTFRILSGDGHAPEQIMLYCEDEKLLFAADQVIEKISPNISVYASDPNGDPLGHFLRSLRFLRANLPEDVLVLSGHRRPFIGLQQRCEELERHHEERCDAIRAACAKAPHTVAELVPFLFHRSLNPHEMSFAFTEAIAHVNRLIRRGEIRTERNGARIVNLSA</sequence>
<dbReference type="Gene3D" id="3.60.15.10">
    <property type="entry name" value="Ribonuclease Z/Hydroxyacylglutathione hydrolase-like"/>
    <property type="match status" value="1"/>
</dbReference>
<dbReference type="InterPro" id="IPR036866">
    <property type="entry name" value="RibonucZ/Hydroxyglut_hydro"/>
</dbReference>
<keyword evidence="3" id="KW-1185">Reference proteome</keyword>
<dbReference type="Proteomes" id="UP001174932">
    <property type="component" value="Unassembled WGS sequence"/>
</dbReference>